<gene>
    <name evidence="1" type="ordered locus">VIT_17s0000g07380</name>
</gene>
<evidence type="ECO:0000313" key="2">
    <source>
        <dbReference type="Proteomes" id="UP000009183"/>
    </source>
</evidence>
<dbReference type="EMBL" id="FN594950">
    <property type="protein sequence ID" value="CCB43028.1"/>
    <property type="molecule type" value="Genomic_DNA"/>
</dbReference>
<accession>F6GSY7</accession>
<dbReference type="InParanoid" id="F6GSY7"/>
<dbReference type="Proteomes" id="UP000009183">
    <property type="component" value="Chromosome 17"/>
</dbReference>
<sequence>MDSGKKNKK</sequence>
<evidence type="ECO:0000313" key="1">
    <source>
        <dbReference type="EMBL" id="CCB43028.1"/>
    </source>
</evidence>
<reference evidence="2" key="1">
    <citation type="journal article" date="2007" name="Nature">
        <title>The grapevine genome sequence suggests ancestral hexaploidization in major angiosperm phyla.</title>
        <authorList>
            <consortium name="The French-Italian Public Consortium for Grapevine Genome Characterization."/>
            <person name="Jaillon O."/>
            <person name="Aury J.-M."/>
            <person name="Noel B."/>
            <person name="Policriti A."/>
            <person name="Clepet C."/>
            <person name="Casagrande A."/>
            <person name="Choisne N."/>
            <person name="Aubourg S."/>
            <person name="Vitulo N."/>
            <person name="Jubin C."/>
            <person name="Vezzi A."/>
            <person name="Legeai F."/>
            <person name="Hugueney P."/>
            <person name="Dasilva C."/>
            <person name="Horner D."/>
            <person name="Mica E."/>
            <person name="Jublot D."/>
            <person name="Poulain J."/>
            <person name="Bruyere C."/>
            <person name="Billault A."/>
            <person name="Segurens B."/>
            <person name="Gouyvenoux M."/>
            <person name="Ugarte E."/>
            <person name="Cattonaro F."/>
            <person name="Anthouard V."/>
            <person name="Vico V."/>
            <person name="Del Fabbro C."/>
            <person name="Alaux M."/>
            <person name="Di Gaspero G."/>
            <person name="Dumas V."/>
            <person name="Felice N."/>
            <person name="Paillard S."/>
            <person name="Juman I."/>
            <person name="Moroldo M."/>
            <person name="Scalabrin S."/>
            <person name="Canaguier A."/>
            <person name="Le Clainche I."/>
            <person name="Malacrida G."/>
            <person name="Durand E."/>
            <person name="Pesole G."/>
            <person name="Laucou V."/>
            <person name="Chatelet P."/>
            <person name="Merdinoglu D."/>
            <person name="Delledonne M."/>
            <person name="Pezzotti M."/>
            <person name="Lecharny A."/>
            <person name="Scarpelli C."/>
            <person name="Artiguenave F."/>
            <person name="Pe M.E."/>
            <person name="Valle G."/>
            <person name="Morgante M."/>
            <person name="Caboche M."/>
            <person name="Adam-Blondon A.-F."/>
            <person name="Weissenbach J."/>
            <person name="Quetier F."/>
            <person name="Wincker P."/>
        </authorList>
    </citation>
    <scope>NUCLEOTIDE SEQUENCE [LARGE SCALE GENOMIC DNA]</scope>
    <source>
        <strain evidence="2">cv. Pinot noir / PN40024</strain>
    </source>
</reference>
<protein>
    <submittedName>
        <fullName evidence="1">Uncharacterized protein</fullName>
    </submittedName>
</protein>
<dbReference type="HOGENOM" id="CLU_3438906_0_0_1"/>
<keyword evidence="2" id="KW-1185">Reference proteome</keyword>
<proteinExistence type="predicted"/>
<name>F6GSY7_VITVI</name>
<organism evidence="1 2">
    <name type="scientific">Vitis vinifera</name>
    <name type="common">Grape</name>
    <dbReference type="NCBI Taxonomy" id="29760"/>
    <lineage>
        <taxon>Eukaryota</taxon>
        <taxon>Viridiplantae</taxon>
        <taxon>Streptophyta</taxon>
        <taxon>Embryophyta</taxon>
        <taxon>Tracheophyta</taxon>
        <taxon>Spermatophyta</taxon>
        <taxon>Magnoliopsida</taxon>
        <taxon>eudicotyledons</taxon>
        <taxon>Gunneridae</taxon>
        <taxon>Pentapetalae</taxon>
        <taxon>rosids</taxon>
        <taxon>Vitales</taxon>
        <taxon>Vitaceae</taxon>
        <taxon>Viteae</taxon>
        <taxon>Vitis</taxon>
    </lineage>
</organism>